<proteinExistence type="inferred from homology"/>
<evidence type="ECO:0000256" key="3">
    <source>
        <dbReference type="ARBA" id="ARBA00022676"/>
    </source>
</evidence>
<feature type="domain" description="Glycosyl transferase family 28 C-terminal" evidence="6">
    <location>
        <begin position="1"/>
        <end position="142"/>
    </location>
</feature>
<keyword evidence="8" id="KW-1185">Reference proteome</keyword>
<comment type="caution">
    <text evidence="7">The sequence shown here is derived from an EMBL/GenBank/DDBJ whole genome shotgun (WGS) entry which is preliminary data.</text>
</comment>
<dbReference type="InterPro" id="IPR007235">
    <property type="entry name" value="Glyco_trans_28_C"/>
</dbReference>
<evidence type="ECO:0000259" key="6">
    <source>
        <dbReference type="Pfam" id="PF04101"/>
    </source>
</evidence>
<keyword evidence="4" id="KW-0808">Transferase</keyword>
<evidence type="ECO:0000256" key="2">
    <source>
        <dbReference type="ARBA" id="ARBA00006962"/>
    </source>
</evidence>
<evidence type="ECO:0000256" key="5">
    <source>
        <dbReference type="ARBA" id="ARBA00022824"/>
    </source>
</evidence>
<evidence type="ECO:0000313" key="8">
    <source>
        <dbReference type="Proteomes" id="UP001555176"/>
    </source>
</evidence>
<evidence type="ECO:0000256" key="1">
    <source>
        <dbReference type="ARBA" id="ARBA00004240"/>
    </source>
</evidence>
<dbReference type="Pfam" id="PF04101">
    <property type="entry name" value="Glyco_tran_28_C"/>
    <property type="match status" value="1"/>
</dbReference>
<evidence type="ECO:0000313" key="7">
    <source>
        <dbReference type="EMBL" id="MEW7078211.1"/>
    </source>
</evidence>
<organism evidence="7 8">
    <name type="scientific">Heyndrickxia faecalis</name>
    <dbReference type="NCBI Taxonomy" id="2824910"/>
    <lineage>
        <taxon>Bacteria</taxon>
        <taxon>Bacillati</taxon>
        <taxon>Bacillota</taxon>
        <taxon>Bacilli</taxon>
        <taxon>Bacillales</taxon>
        <taxon>Bacillaceae</taxon>
        <taxon>Heyndrickxia</taxon>
    </lineage>
</organism>
<protein>
    <submittedName>
        <fullName evidence="7">Glycosyltransferase</fullName>
    </submittedName>
</protein>
<dbReference type="PANTHER" id="PTHR12867:SF6">
    <property type="entry name" value="N-ACETYLGLUCOSAMINYLDIPHOSPHODOLICHOL N-ACETYLGLUCOSAMINYLTRANSFERASE"/>
    <property type="match status" value="1"/>
</dbReference>
<keyword evidence="5" id="KW-0256">Endoplasmic reticulum</keyword>
<comment type="similarity">
    <text evidence="2">Belongs to the glycosyltransferase 28 family.</text>
</comment>
<keyword evidence="3" id="KW-0328">Glycosyltransferase</keyword>
<comment type="subcellular location">
    <subcellularLocation>
        <location evidence="1">Endoplasmic reticulum</location>
    </subcellularLocation>
</comment>
<reference evidence="7 8" key="1">
    <citation type="submission" date="2024-04" db="EMBL/GenBank/DDBJ databases">
        <title>Bacterial genomes from commercial probiotics.</title>
        <authorList>
            <person name="Brady R."/>
            <person name="Call G.B."/>
            <person name="Chaston J.M."/>
        </authorList>
    </citation>
    <scope>NUCLEOTIDE SEQUENCE [LARGE SCALE GENOMIC DNA]</scope>
    <source>
        <strain evidence="8">gbc_m</strain>
    </source>
</reference>
<evidence type="ECO:0000256" key="4">
    <source>
        <dbReference type="ARBA" id="ARBA00022679"/>
    </source>
</evidence>
<dbReference type="Gene3D" id="3.40.50.2000">
    <property type="entry name" value="Glycogen Phosphorylase B"/>
    <property type="match status" value="1"/>
</dbReference>
<name>A0ABV3NGL3_9BACI</name>
<dbReference type="PANTHER" id="PTHR12867">
    <property type="entry name" value="GLYCOSYL TRANSFERASE-RELATED"/>
    <property type="match status" value="1"/>
</dbReference>
<accession>A0ABV3NGL3</accession>
<dbReference type="Proteomes" id="UP001555176">
    <property type="component" value="Unassembled WGS sequence"/>
</dbReference>
<dbReference type="RefSeq" id="WP_043052520.1">
    <property type="nucleotide sequence ID" value="NZ_JAGQEI010000003.1"/>
</dbReference>
<dbReference type="SUPFAM" id="SSF53756">
    <property type="entry name" value="UDP-Glycosyltransferase/glycogen phosphorylase"/>
    <property type="match status" value="1"/>
</dbReference>
<sequence length="158" mass="18269">MILITLGTQRFQMDRVVDEIDFLIENKKLKASEVVLQYGYSRKSKYATNYKLIDEALFDELLNKAEFVICHGGTSSIIKALKASKKVIAVPRMSKFKEHVDDHQIEIVQVLYEKGYIEKVENINELGSIIQLLRNKDYVKYESRGQLAKYIVSHVLNI</sequence>
<dbReference type="InterPro" id="IPR039042">
    <property type="entry name" value="Alg13-like"/>
</dbReference>
<gene>
    <name evidence="7" type="ORF">ABC651_03990</name>
</gene>
<dbReference type="EMBL" id="JBDGII010000006">
    <property type="protein sequence ID" value="MEW7078211.1"/>
    <property type="molecule type" value="Genomic_DNA"/>
</dbReference>